<proteinExistence type="inferred from homology"/>
<evidence type="ECO:0000313" key="4">
    <source>
        <dbReference type="Proteomes" id="UP000023152"/>
    </source>
</evidence>
<feature type="chain" id="PRO_5004975711" description="Thioredoxin domain-containing protein" evidence="2">
    <location>
        <begin position="24"/>
        <end position="630"/>
    </location>
</feature>
<accession>X6NMR9</accession>
<name>X6NMR9_RETFI</name>
<evidence type="ECO:0000256" key="2">
    <source>
        <dbReference type="SAM" id="SignalP"/>
    </source>
</evidence>
<sequence length="630" mass="72694">MRYYPGVLLFLLVQALQLYVCKAVSLQQNALPVRLETVTNLFNLVLENKRVLVNFYNANDLHSKLVDFEFSRAAQVIHPNPKYVTKLAVFDVTHINNNSDVGSLCKEYEIKARDFPHLRYFVDHDMHKARRYDGSRHENGIIKWIQLQEEPSVFAISNAKTWQQFIKSHTHTLIAYLPPSQEKEKEEGQYKEFLTTFDKVAQAHRKWNDTSFGFGVVRQTEGIVAMNFSHEYQYRGNDTTWWPLDLCDEGELSHIAQSDPYVQARISLGLQAFSKPRVILYQRVVNPHHVRYNRDFREIEFMRQPFQAQGLFEALMDFIEQETLPMAEEIDGKNYQRYMKYHNPYTYQYHRSDYKAMVWIALTNMTDPNEAAFVQDVASFYYDVAQRYKYQGLLFAIIDFGRFPKHVQMLGIPSVPALLIVQGPNKFLYPSRQSILSASDVHDFFARFLRDMLPVYRVASDDTSEGNATFVNDQVKADPTLPHVSLPANFDPNATLTMEKGVYLVNGRNVDNALIAWNARAHIFMCYYANNDSPSRQFLLELQKIARHVSQDNWLNESGHKTPIIVMQIDCINNDCPETIGTFPHVRFYAKNSIHSFLGGIGLPVHLTNNNGTNDIRFYKGGAGLQCSGA</sequence>
<gene>
    <name evidence="3" type="ORF">RFI_09577</name>
</gene>
<evidence type="ECO:0008006" key="5">
    <source>
        <dbReference type="Google" id="ProtNLM"/>
    </source>
</evidence>
<dbReference type="Proteomes" id="UP000023152">
    <property type="component" value="Unassembled WGS sequence"/>
</dbReference>
<reference evidence="3 4" key="1">
    <citation type="journal article" date="2013" name="Curr. Biol.">
        <title>The Genome of the Foraminiferan Reticulomyxa filosa.</title>
        <authorList>
            <person name="Glockner G."/>
            <person name="Hulsmann N."/>
            <person name="Schleicher M."/>
            <person name="Noegel A.A."/>
            <person name="Eichinger L."/>
            <person name="Gallinger C."/>
            <person name="Pawlowski J."/>
            <person name="Sierra R."/>
            <person name="Euteneuer U."/>
            <person name="Pillet L."/>
            <person name="Moustafa A."/>
            <person name="Platzer M."/>
            <person name="Groth M."/>
            <person name="Szafranski K."/>
            <person name="Schliwa M."/>
        </authorList>
    </citation>
    <scope>NUCLEOTIDE SEQUENCE [LARGE SCALE GENOMIC DNA]</scope>
</reference>
<dbReference type="SUPFAM" id="SSF52833">
    <property type="entry name" value="Thioredoxin-like"/>
    <property type="match status" value="2"/>
</dbReference>
<dbReference type="EMBL" id="ASPP01007188">
    <property type="protein sequence ID" value="ETO27555.1"/>
    <property type="molecule type" value="Genomic_DNA"/>
</dbReference>
<evidence type="ECO:0000313" key="3">
    <source>
        <dbReference type="EMBL" id="ETO27555.1"/>
    </source>
</evidence>
<protein>
    <recommendedName>
        <fullName evidence="5">Thioredoxin domain-containing protein</fullName>
    </recommendedName>
</protein>
<dbReference type="CDD" id="cd02961">
    <property type="entry name" value="PDI_a_family"/>
    <property type="match status" value="1"/>
</dbReference>
<keyword evidence="2" id="KW-0732">Signal</keyword>
<dbReference type="GO" id="GO:0034976">
    <property type="term" value="P:response to endoplasmic reticulum stress"/>
    <property type="evidence" value="ECO:0007669"/>
    <property type="project" value="TreeGrafter"/>
</dbReference>
<dbReference type="AlphaFoldDB" id="X6NMR9"/>
<comment type="similarity">
    <text evidence="1">Belongs to the protein disulfide isomerase family.</text>
</comment>
<dbReference type="Gene3D" id="3.40.30.10">
    <property type="entry name" value="Glutaredoxin"/>
    <property type="match status" value="3"/>
</dbReference>
<dbReference type="GO" id="GO:0003756">
    <property type="term" value="F:protein disulfide isomerase activity"/>
    <property type="evidence" value="ECO:0007669"/>
    <property type="project" value="TreeGrafter"/>
</dbReference>
<organism evidence="3 4">
    <name type="scientific">Reticulomyxa filosa</name>
    <dbReference type="NCBI Taxonomy" id="46433"/>
    <lineage>
        <taxon>Eukaryota</taxon>
        <taxon>Sar</taxon>
        <taxon>Rhizaria</taxon>
        <taxon>Retaria</taxon>
        <taxon>Foraminifera</taxon>
        <taxon>Monothalamids</taxon>
        <taxon>Reticulomyxidae</taxon>
        <taxon>Reticulomyxa</taxon>
    </lineage>
</organism>
<dbReference type="PANTHER" id="PTHR18929">
    <property type="entry name" value="PROTEIN DISULFIDE ISOMERASE"/>
    <property type="match status" value="1"/>
</dbReference>
<dbReference type="GO" id="GO:0005783">
    <property type="term" value="C:endoplasmic reticulum"/>
    <property type="evidence" value="ECO:0007669"/>
    <property type="project" value="TreeGrafter"/>
</dbReference>
<comment type="caution">
    <text evidence="3">The sequence shown here is derived from an EMBL/GenBank/DDBJ whole genome shotgun (WGS) entry which is preliminary data.</text>
</comment>
<keyword evidence="4" id="KW-1185">Reference proteome</keyword>
<dbReference type="GO" id="GO:0006457">
    <property type="term" value="P:protein folding"/>
    <property type="evidence" value="ECO:0007669"/>
    <property type="project" value="TreeGrafter"/>
</dbReference>
<dbReference type="PANTHER" id="PTHR18929:SF246">
    <property type="entry name" value="PROTEIN DISULFIDE ISOMERASE-LIKE 1-4"/>
    <property type="match status" value="1"/>
</dbReference>
<dbReference type="InterPro" id="IPR036249">
    <property type="entry name" value="Thioredoxin-like_sf"/>
</dbReference>
<feature type="signal peptide" evidence="2">
    <location>
        <begin position="1"/>
        <end position="23"/>
    </location>
</feature>
<evidence type="ECO:0000256" key="1">
    <source>
        <dbReference type="ARBA" id="ARBA00006347"/>
    </source>
</evidence>